<dbReference type="InterPro" id="IPR018193">
    <property type="entry name" value="Glyc_kinase_flavodox-like_fold"/>
</dbReference>
<dbReference type="EC" id="2.7.1.31" evidence="5"/>
<keyword evidence="3 4" id="KW-0418">Kinase</keyword>
<evidence type="ECO:0000256" key="3">
    <source>
        <dbReference type="ARBA" id="ARBA00022777"/>
    </source>
</evidence>
<comment type="similarity">
    <text evidence="1 4">Belongs to the glycerate kinase type-1 family.</text>
</comment>
<dbReference type="NCBIfam" id="TIGR00045">
    <property type="entry name" value="glycerate kinase"/>
    <property type="match status" value="1"/>
</dbReference>
<dbReference type="EMBL" id="JASTZU010000017">
    <property type="protein sequence ID" value="MDL4839514.1"/>
    <property type="molecule type" value="Genomic_DNA"/>
</dbReference>
<dbReference type="InterPro" id="IPR036129">
    <property type="entry name" value="Glycerate_kinase_sf"/>
</dbReference>
<evidence type="ECO:0000313" key="6">
    <source>
        <dbReference type="Proteomes" id="UP001235343"/>
    </source>
</evidence>
<dbReference type="PIRSF" id="PIRSF006078">
    <property type="entry name" value="GlxK"/>
    <property type="match status" value="1"/>
</dbReference>
<dbReference type="PANTHER" id="PTHR21599">
    <property type="entry name" value="GLYCERATE KINASE"/>
    <property type="match status" value="1"/>
</dbReference>
<proteinExistence type="inferred from homology"/>
<gene>
    <name evidence="5" type="ORF">QQS35_03445</name>
</gene>
<evidence type="ECO:0000256" key="4">
    <source>
        <dbReference type="PIRNR" id="PIRNR006078"/>
    </source>
</evidence>
<organism evidence="5 6">
    <name type="scientific">Aquibacillus rhizosphaerae</name>
    <dbReference type="NCBI Taxonomy" id="3051431"/>
    <lineage>
        <taxon>Bacteria</taxon>
        <taxon>Bacillati</taxon>
        <taxon>Bacillota</taxon>
        <taxon>Bacilli</taxon>
        <taxon>Bacillales</taxon>
        <taxon>Bacillaceae</taxon>
        <taxon>Aquibacillus</taxon>
    </lineage>
</organism>
<protein>
    <submittedName>
        <fullName evidence="5">Glycerate kinase</fullName>
        <ecNumber evidence="5">2.7.1.31</ecNumber>
    </submittedName>
</protein>
<comment type="caution">
    <text evidence="5">The sequence shown here is derived from an EMBL/GenBank/DDBJ whole genome shotgun (WGS) entry which is preliminary data.</text>
</comment>
<reference evidence="5 6" key="1">
    <citation type="submission" date="2023-06" db="EMBL/GenBank/DDBJ databases">
        <title>Aquibacillus rhizosphaerae LR5S19.</title>
        <authorList>
            <person name="Sun J.-Q."/>
        </authorList>
    </citation>
    <scope>NUCLEOTIDE SEQUENCE [LARGE SCALE GENOMIC DNA]</scope>
    <source>
        <strain evidence="5 6">LR5S19</strain>
    </source>
</reference>
<dbReference type="PANTHER" id="PTHR21599:SF0">
    <property type="entry name" value="GLYCERATE KINASE"/>
    <property type="match status" value="1"/>
</dbReference>
<evidence type="ECO:0000256" key="1">
    <source>
        <dbReference type="ARBA" id="ARBA00006284"/>
    </source>
</evidence>
<dbReference type="InterPro" id="IPR018197">
    <property type="entry name" value="Glycerate_kinase_RE-like"/>
</dbReference>
<dbReference type="Gene3D" id="3.40.50.10350">
    <property type="entry name" value="Glycerate kinase, domain 1"/>
    <property type="match status" value="1"/>
</dbReference>
<dbReference type="GO" id="GO:0008887">
    <property type="term" value="F:glycerate kinase activity"/>
    <property type="evidence" value="ECO:0007669"/>
    <property type="project" value="UniProtKB-EC"/>
</dbReference>
<dbReference type="SUPFAM" id="SSF110738">
    <property type="entry name" value="Glycerate kinase I"/>
    <property type="match status" value="1"/>
</dbReference>
<dbReference type="InterPro" id="IPR004381">
    <property type="entry name" value="Glycerate_kinase"/>
</dbReference>
<dbReference type="Gene3D" id="3.90.1510.10">
    <property type="entry name" value="Glycerate kinase, domain 2"/>
    <property type="match status" value="1"/>
</dbReference>
<name>A0ABT7L0Y9_9BACI</name>
<evidence type="ECO:0000313" key="5">
    <source>
        <dbReference type="EMBL" id="MDL4839514.1"/>
    </source>
</evidence>
<accession>A0ABT7L0Y9</accession>
<keyword evidence="2 4" id="KW-0808">Transferase</keyword>
<keyword evidence="6" id="KW-1185">Reference proteome</keyword>
<dbReference type="Pfam" id="PF02595">
    <property type="entry name" value="Gly_kinase"/>
    <property type="match status" value="1"/>
</dbReference>
<sequence length="379" mass="40043">MNIVVAPDSYKGSLTALEVASVMKRAINDLDKLHQVIVKPMADGGEGTIDTMLAATEGQRITITCTGPLGKKINTFYAVTNDETVIIEVANISGLVQVPEADRNPERTTTYGIGEVIKDGLEKGYRKFIIGLGGSATNDGGLGMLQALGLKANDQDGKAVGSFGSDLFNINHVNFKGIDKRMSDVDIRVACDVDNPLCGPYGSSAVYGPQKGATPNQVERFDDALQNYAFLVERELGKAYQTIHGAGAAGGLGFALLTLGGKLESGAELLGGAAGLEKVIRKSDLVITGEGQSDDQTLRGKAPAYVADLATKYNIPAVLISGSLSGDVNALRLKFAGCFSIINKPLALNQCIEQAEQLVYEQTKQVVNLAQCIKDLSNK</sequence>
<evidence type="ECO:0000256" key="2">
    <source>
        <dbReference type="ARBA" id="ARBA00022679"/>
    </source>
</evidence>
<dbReference type="Proteomes" id="UP001235343">
    <property type="component" value="Unassembled WGS sequence"/>
</dbReference>
<dbReference type="RefSeq" id="WP_285930405.1">
    <property type="nucleotide sequence ID" value="NZ_JASTZU010000017.1"/>
</dbReference>